<evidence type="ECO:0000313" key="17">
    <source>
        <dbReference type="Proteomes" id="UP000092461"/>
    </source>
</evidence>
<evidence type="ECO:0000256" key="7">
    <source>
        <dbReference type="ARBA" id="ARBA00022853"/>
    </source>
</evidence>
<comment type="subcellular location">
    <subcellularLocation>
        <location evidence="2">Mitochondrion</location>
    </subcellularLocation>
    <subcellularLocation>
        <location evidence="1">Nucleus</location>
    </subcellularLocation>
</comment>
<evidence type="ECO:0000259" key="15">
    <source>
        <dbReference type="Pfam" id="PF13891"/>
    </source>
</evidence>
<keyword evidence="7" id="KW-0156">Chromatin regulator</keyword>
<dbReference type="OrthoDB" id="677315at2759"/>
<dbReference type="AlphaFoldDB" id="A0A1B0GKN2"/>
<feature type="domain" description="KANL2-like probable zinc-finger" evidence="15">
    <location>
        <begin position="343"/>
        <end position="403"/>
    </location>
</feature>
<evidence type="ECO:0000256" key="11">
    <source>
        <dbReference type="ARBA" id="ARBA00033378"/>
    </source>
</evidence>
<evidence type="ECO:0000256" key="5">
    <source>
        <dbReference type="ARBA" id="ARBA00022553"/>
    </source>
</evidence>
<evidence type="ECO:0000256" key="12">
    <source>
        <dbReference type="ARBA" id="ARBA00093359"/>
    </source>
</evidence>
<dbReference type="InterPro" id="IPR025927">
    <property type="entry name" value="Znf_KANL2-like"/>
</dbReference>
<dbReference type="InterPro" id="IPR026316">
    <property type="entry name" value="NSL2"/>
</dbReference>
<comment type="function">
    <text evidence="12">Non-catalytic component of the NSL histone acetyltransferase complex, a multiprotein complex that mediates histone H4 acetylation at 'Lys-5'- and 'Lys-8' (H4K5ac and H4K8ac) at transcription start sites and promotes transcription initiation. Required for NSL complex stability and for transcription of intraciliary transport genes in both ciliated and non-ciliated cells by regulating histone H4 acetylation at 'Lys-5'- and 'Lys-12' (H4K5ac and H4K12ac). This is necessary for cilium assembly in ciliated cells and for organization of the microtubule cytoskeleton in non-ciliated cells. Required within the NSL complex to maintain nuclear architecture stability by promoting KAT8-mediated acetylation of lamin LMNA.</text>
</comment>
<sequence length="483" mass="55757">MQNSPMKKVNQGEVLLRRPPTSTPEEEKALRDQLHVEIENKTKACAFTKHDCTLPRIVGYEYCLKHILQDPRAPYKQCAFAYPITGKRCLQPAPKYESRKNIAFTNFCFEHSRLNQLAKTQSTTGKLKHLETQESLLNELSHYVKVDKPQTSSGQVVVEEETTTPCLDPILDINSQRINERGRKILDYASDSSTDDDMPTISNTWRGYEMDNSDNESVDSQNEDLLKHASIYTTEEATMITKQKLMRLQSLYVDQFERLHHVLREKRRKYLHALRRERETYCSIHNQSRDTPRERRLYRKLKALNQYHKRHGVEAVLHRKRLEKRNKAIAGLAQKTPFQNRCTFTEGGVKCNDRTIPCCKFCKKHILEDKKQVLFRACGVEKSGVVCQESVPVIYDDATCVLHIAMPPARSYVLKKYESESEDDETPTKVKETEVKEEKPDDDAPPTTEDPSTNVTICHDDVEIKEEITEVPEAAQDIQEATN</sequence>
<evidence type="ECO:0000256" key="1">
    <source>
        <dbReference type="ARBA" id="ARBA00004123"/>
    </source>
</evidence>
<organism evidence="16 17">
    <name type="scientific">Lutzomyia longipalpis</name>
    <name type="common">Sand fly</name>
    <dbReference type="NCBI Taxonomy" id="7200"/>
    <lineage>
        <taxon>Eukaryota</taxon>
        <taxon>Metazoa</taxon>
        <taxon>Ecdysozoa</taxon>
        <taxon>Arthropoda</taxon>
        <taxon>Hexapoda</taxon>
        <taxon>Insecta</taxon>
        <taxon>Pterygota</taxon>
        <taxon>Neoptera</taxon>
        <taxon>Endopterygota</taxon>
        <taxon>Diptera</taxon>
        <taxon>Nematocera</taxon>
        <taxon>Psychodoidea</taxon>
        <taxon>Psychodidae</taxon>
        <taxon>Lutzomyia</taxon>
        <taxon>Lutzomyia</taxon>
    </lineage>
</organism>
<dbReference type="GO" id="GO:0005739">
    <property type="term" value="C:mitochondrion"/>
    <property type="evidence" value="ECO:0007669"/>
    <property type="project" value="UniProtKB-SubCell"/>
</dbReference>
<dbReference type="KEGG" id="lll:129794102"/>
<keyword evidence="9" id="KW-0539">Nucleus</keyword>
<keyword evidence="6" id="KW-0832">Ubl conjugation</keyword>
<reference evidence="16" key="1">
    <citation type="submission" date="2020-05" db="UniProtKB">
        <authorList>
            <consortium name="EnsemblMetazoa"/>
        </authorList>
    </citation>
    <scope>IDENTIFICATION</scope>
    <source>
        <strain evidence="16">Jacobina</strain>
    </source>
</reference>
<dbReference type="GO" id="GO:0044545">
    <property type="term" value="C:NSL complex"/>
    <property type="evidence" value="ECO:0007669"/>
    <property type="project" value="TreeGrafter"/>
</dbReference>
<dbReference type="PANTHER" id="PTHR13453:SF1">
    <property type="entry name" value="KAT8 REGULATORY NSL COMPLEX SUBUNIT 2"/>
    <property type="match status" value="1"/>
</dbReference>
<evidence type="ECO:0000256" key="4">
    <source>
        <dbReference type="ARBA" id="ARBA00022499"/>
    </source>
</evidence>
<dbReference type="Proteomes" id="UP000092461">
    <property type="component" value="Unassembled WGS sequence"/>
</dbReference>
<evidence type="ECO:0000256" key="14">
    <source>
        <dbReference type="SAM" id="MobiDB-lite"/>
    </source>
</evidence>
<evidence type="ECO:0000256" key="9">
    <source>
        <dbReference type="ARBA" id="ARBA00023242"/>
    </source>
</evidence>
<evidence type="ECO:0000256" key="6">
    <source>
        <dbReference type="ARBA" id="ARBA00022843"/>
    </source>
</evidence>
<dbReference type="GO" id="GO:0006325">
    <property type="term" value="P:chromatin organization"/>
    <property type="evidence" value="ECO:0007669"/>
    <property type="project" value="UniProtKB-KW"/>
</dbReference>
<dbReference type="Pfam" id="PF13891">
    <property type="entry name" value="zf-C3HC3H_KANSL2"/>
    <property type="match status" value="2"/>
</dbReference>
<keyword evidence="17" id="KW-1185">Reference proteome</keyword>
<feature type="region of interest" description="Disordered" evidence="14">
    <location>
        <begin position="1"/>
        <end position="27"/>
    </location>
</feature>
<protein>
    <recommendedName>
        <fullName evidence="3">KAT8 regulatory NSL complex subunit 2</fullName>
    </recommendedName>
    <alternativeName>
        <fullName evidence="11">NSL complex protein NSL2</fullName>
    </alternativeName>
    <alternativeName>
        <fullName evidence="10">Non-specific lethal 2 homolog</fullName>
    </alternativeName>
</protein>
<keyword evidence="4" id="KW-1017">Isopeptide bond</keyword>
<comment type="subunit">
    <text evidence="13">Component of the NSL complex at least composed of KAT8/MOF, KANSL1, KANSL2, KANSL3, MCRS1, PHF20, OGT1/OGT, WDR5 and HCFC1.</text>
</comment>
<feature type="domain" description="KANL2-like probable zinc-finger" evidence="15">
    <location>
        <begin position="45"/>
        <end position="112"/>
    </location>
</feature>
<keyword evidence="8" id="KW-0496">Mitochondrion</keyword>
<dbReference type="PANTHER" id="PTHR13453">
    <property type="entry name" value="KAT8 REGULATORY NSL COMPLEX SUBUNIT 2"/>
    <property type="match status" value="1"/>
</dbReference>
<evidence type="ECO:0000256" key="2">
    <source>
        <dbReference type="ARBA" id="ARBA00004173"/>
    </source>
</evidence>
<evidence type="ECO:0000313" key="16">
    <source>
        <dbReference type="EnsemblMetazoa" id="LLOJ009005-PA"/>
    </source>
</evidence>
<dbReference type="EMBL" id="AJWK01030744">
    <property type="status" value="NOT_ANNOTATED_CDS"/>
    <property type="molecule type" value="Genomic_DNA"/>
</dbReference>
<proteinExistence type="predicted"/>
<dbReference type="GO" id="GO:0005634">
    <property type="term" value="C:nucleus"/>
    <property type="evidence" value="ECO:0007669"/>
    <property type="project" value="UniProtKB-SubCell"/>
</dbReference>
<evidence type="ECO:0000256" key="8">
    <source>
        <dbReference type="ARBA" id="ARBA00023128"/>
    </source>
</evidence>
<evidence type="ECO:0000256" key="3">
    <source>
        <dbReference type="ARBA" id="ARBA00015508"/>
    </source>
</evidence>
<dbReference type="CTD" id="43529"/>
<dbReference type="VEuPathDB" id="VectorBase:LLONM1_007533"/>
<dbReference type="EnsemblMetazoa" id="LLOJ009005-RA">
    <property type="protein sequence ID" value="LLOJ009005-PA"/>
    <property type="gene ID" value="LLOJ009005"/>
</dbReference>
<accession>A0A1B0GKN2</accession>
<dbReference type="GeneID" id="129794102"/>
<feature type="region of interest" description="Disordered" evidence="14">
    <location>
        <begin position="417"/>
        <end position="456"/>
    </location>
</feature>
<keyword evidence="5" id="KW-0597">Phosphoprotein</keyword>
<dbReference type="VEuPathDB" id="VectorBase:LLOJ009005"/>
<evidence type="ECO:0000256" key="13">
    <source>
        <dbReference type="ARBA" id="ARBA00093543"/>
    </source>
</evidence>
<dbReference type="RefSeq" id="XP_055690691.1">
    <property type="nucleotide sequence ID" value="XM_055834716.1"/>
</dbReference>
<name>A0A1B0GKN2_LUTLO</name>
<evidence type="ECO:0000256" key="10">
    <source>
        <dbReference type="ARBA" id="ARBA00032947"/>
    </source>
</evidence>
<feature type="compositionally biased region" description="Basic and acidic residues" evidence="14">
    <location>
        <begin position="426"/>
        <end position="439"/>
    </location>
</feature>